<gene>
    <name evidence="3" type="primary">rimI</name>
    <name evidence="3" type="ORF">HMPREF0554_2010</name>
</gene>
<dbReference type="PROSITE" id="PS51186">
    <property type="entry name" value="GNAT"/>
    <property type="match status" value="1"/>
</dbReference>
<reference evidence="3 4" key="1">
    <citation type="submission" date="2009-10" db="EMBL/GenBank/DDBJ databases">
        <authorList>
            <person name="Harkins D.M."/>
            <person name="Madupu R."/>
            <person name="Durkin A.S."/>
            <person name="Torralba M."/>
            <person name="Methe B."/>
            <person name="Sutton G.G."/>
            <person name="Strausberg R.L."/>
            <person name="Nelson K.E."/>
        </authorList>
    </citation>
    <scope>NUCLEOTIDE SEQUENCE [LARGE SCALE GENOMIC DNA]</scope>
    <source>
        <strain evidence="3 4">F0264</strain>
    </source>
</reference>
<dbReference type="InterPro" id="IPR006464">
    <property type="entry name" value="AcTrfase_RimI/Ard1"/>
</dbReference>
<comment type="function">
    <text evidence="1">Acetylates the N-terminal alanine of ribosomal protein bS18.</text>
</comment>
<dbReference type="GO" id="GO:0008999">
    <property type="term" value="F:protein-N-terminal-alanine acetyltransferase activity"/>
    <property type="evidence" value="ECO:0007669"/>
    <property type="project" value="UniProtKB-EC"/>
</dbReference>
<dbReference type="NCBIfam" id="TIGR01575">
    <property type="entry name" value="rimI"/>
    <property type="match status" value="1"/>
</dbReference>
<dbReference type="PANTHER" id="PTHR47542:SF2">
    <property type="entry name" value="ACYL-COA N-ACYLTRANSFERASES (NAT) SUPERFAMILY PROTEIN"/>
    <property type="match status" value="1"/>
</dbReference>
<evidence type="ECO:0000313" key="3">
    <source>
        <dbReference type="EMBL" id="EEY34161.1"/>
    </source>
</evidence>
<dbReference type="AlphaFoldDB" id="D0GP26"/>
<accession>D0GP26</accession>
<dbReference type="SUPFAM" id="SSF55729">
    <property type="entry name" value="Acyl-CoA N-acyltransferases (Nat)"/>
    <property type="match status" value="1"/>
</dbReference>
<feature type="domain" description="N-acetyltransferase" evidence="2">
    <location>
        <begin position="8"/>
        <end position="152"/>
    </location>
</feature>
<evidence type="ECO:0000256" key="1">
    <source>
        <dbReference type="RuleBase" id="RU363094"/>
    </source>
</evidence>
<dbReference type="PANTHER" id="PTHR47542">
    <property type="entry name" value="ACYL-COA N-ACYLTRANSFERASES (NAT) SUPERFAMILY PROTEIN"/>
    <property type="match status" value="1"/>
</dbReference>
<evidence type="ECO:0000313" key="4">
    <source>
        <dbReference type="Proteomes" id="UP000004226"/>
    </source>
</evidence>
<name>D0GP26_9FUSO</name>
<protein>
    <recommendedName>
        <fullName evidence="1">[Ribosomal protein bS18]-alanine N-acetyltransferase</fullName>
        <ecNumber evidence="1">2.3.1.266</ecNumber>
    </recommendedName>
</protein>
<dbReference type="CDD" id="cd04301">
    <property type="entry name" value="NAT_SF"/>
    <property type="match status" value="1"/>
</dbReference>
<comment type="caution">
    <text evidence="3">The sequence shown here is derived from an EMBL/GenBank/DDBJ whole genome shotgun (WGS) entry which is preliminary data.</text>
</comment>
<proteinExistence type="inferred from homology"/>
<dbReference type="Gene3D" id="3.40.630.30">
    <property type="match status" value="1"/>
</dbReference>
<dbReference type="Proteomes" id="UP000004226">
    <property type="component" value="Unassembled WGS sequence"/>
</dbReference>
<dbReference type="InterPro" id="IPR016181">
    <property type="entry name" value="Acyl_CoA_acyltransferase"/>
</dbReference>
<dbReference type="Pfam" id="PF00583">
    <property type="entry name" value="Acetyltransf_1"/>
    <property type="match status" value="1"/>
</dbReference>
<keyword evidence="3" id="KW-0012">Acyltransferase</keyword>
<dbReference type="eggNOG" id="COG0456">
    <property type="taxonomic scope" value="Bacteria"/>
</dbReference>
<keyword evidence="1" id="KW-0963">Cytoplasm</keyword>
<comment type="similarity">
    <text evidence="1">Belongs to the acetyltransferase family. RimI subfamily.</text>
</comment>
<dbReference type="EMBL" id="ADAD01000181">
    <property type="protein sequence ID" value="EEY34161.1"/>
    <property type="molecule type" value="Genomic_DNA"/>
</dbReference>
<dbReference type="GO" id="GO:0005737">
    <property type="term" value="C:cytoplasm"/>
    <property type="evidence" value="ECO:0007669"/>
    <property type="project" value="UniProtKB-SubCell"/>
</dbReference>
<comment type="subcellular location">
    <subcellularLocation>
        <location evidence="1">Cytoplasm</location>
    </subcellularLocation>
</comment>
<keyword evidence="3" id="KW-0808">Transferase</keyword>
<sequence>MLEKTEIIKICEVREEIVAELCKIHNENFDKKVESKYFEEILSNTQYTVYYMKKSEKVSGYIIYYDTFDSFDLFEIAIKKEFQNKGLGNELLEKTIDRLFNEEKYKKTVFLEVNENNFSAVKLYKKNNFKEISLRKNYYGIGQNAIIMVRNL</sequence>
<keyword evidence="4" id="KW-1185">Reference proteome</keyword>
<dbReference type="EC" id="2.3.1.266" evidence="1"/>
<organism evidence="3 4">
    <name type="scientific">Pseudoleptotrichia goodfellowii F0264</name>
    <dbReference type="NCBI Taxonomy" id="596323"/>
    <lineage>
        <taxon>Bacteria</taxon>
        <taxon>Fusobacteriati</taxon>
        <taxon>Fusobacteriota</taxon>
        <taxon>Fusobacteriia</taxon>
        <taxon>Fusobacteriales</taxon>
        <taxon>Leptotrichiaceae</taxon>
        <taxon>Pseudoleptotrichia</taxon>
    </lineage>
</organism>
<dbReference type="RefSeq" id="WP_006808259.1">
    <property type="nucleotide sequence ID" value="NZ_ADAD01000181.1"/>
</dbReference>
<comment type="catalytic activity">
    <reaction evidence="1">
        <text>N-terminal L-alanyl-[ribosomal protein bS18] + acetyl-CoA = N-terminal N(alpha)-acetyl-L-alanyl-[ribosomal protein bS18] + CoA + H(+)</text>
        <dbReference type="Rhea" id="RHEA:43756"/>
        <dbReference type="Rhea" id="RHEA-COMP:10676"/>
        <dbReference type="Rhea" id="RHEA-COMP:10677"/>
        <dbReference type="ChEBI" id="CHEBI:15378"/>
        <dbReference type="ChEBI" id="CHEBI:57287"/>
        <dbReference type="ChEBI" id="CHEBI:57288"/>
        <dbReference type="ChEBI" id="CHEBI:64718"/>
        <dbReference type="ChEBI" id="CHEBI:83683"/>
        <dbReference type="EC" id="2.3.1.266"/>
    </reaction>
</comment>
<dbReference type="InterPro" id="IPR000182">
    <property type="entry name" value="GNAT_dom"/>
</dbReference>
<evidence type="ECO:0000259" key="2">
    <source>
        <dbReference type="PROSITE" id="PS51186"/>
    </source>
</evidence>